<proteinExistence type="predicted"/>
<feature type="transmembrane region" description="Helical" evidence="1">
    <location>
        <begin position="109"/>
        <end position="129"/>
    </location>
</feature>
<evidence type="ECO:0000256" key="1">
    <source>
        <dbReference type="SAM" id="Phobius"/>
    </source>
</evidence>
<keyword evidence="1" id="KW-0812">Transmembrane</keyword>
<comment type="caution">
    <text evidence="2">The sequence shown here is derived from an EMBL/GenBank/DDBJ whole genome shotgun (WGS) entry which is preliminary data.</text>
</comment>
<feature type="transmembrane region" description="Helical" evidence="1">
    <location>
        <begin position="75"/>
        <end position="97"/>
    </location>
</feature>
<name>A0AAW5AQK5_9NEIS</name>
<evidence type="ECO:0000313" key="3">
    <source>
        <dbReference type="Proteomes" id="UP001201397"/>
    </source>
</evidence>
<organism evidence="2 3">
    <name type="scientific">Neisseria lisongii</name>
    <dbReference type="NCBI Taxonomy" id="2912188"/>
    <lineage>
        <taxon>Bacteria</taxon>
        <taxon>Pseudomonadati</taxon>
        <taxon>Pseudomonadota</taxon>
        <taxon>Betaproteobacteria</taxon>
        <taxon>Neisseriales</taxon>
        <taxon>Neisseriaceae</taxon>
        <taxon>Neisseria</taxon>
    </lineage>
</organism>
<dbReference type="AlphaFoldDB" id="A0AAW5AQK5"/>
<reference evidence="2" key="1">
    <citation type="submission" date="2022-01" db="EMBL/GenBank/DDBJ databases">
        <title>Neisseria sp. ZJ104.</title>
        <authorList>
            <person name="Yang C."/>
        </authorList>
    </citation>
    <scope>NUCLEOTIDE SEQUENCE</scope>
    <source>
        <strain evidence="2">ZJ104</strain>
    </source>
</reference>
<evidence type="ECO:0000313" key="2">
    <source>
        <dbReference type="EMBL" id="MCF7530208.1"/>
    </source>
</evidence>
<feature type="transmembrane region" description="Helical" evidence="1">
    <location>
        <begin position="44"/>
        <end position="63"/>
    </location>
</feature>
<keyword evidence="1" id="KW-0472">Membrane</keyword>
<accession>A0AAW5AQK5</accession>
<dbReference type="Proteomes" id="UP001201397">
    <property type="component" value="Unassembled WGS sequence"/>
</dbReference>
<protein>
    <submittedName>
        <fullName evidence="2">Uncharacterized protein</fullName>
    </submittedName>
</protein>
<gene>
    <name evidence="2" type="ORF">L4H06_08225</name>
</gene>
<feature type="transmembrane region" description="Helical" evidence="1">
    <location>
        <begin position="12"/>
        <end position="32"/>
    </location>
</feature>
<sequence length="153" mass="17862">MMDHQQNSKTQSESLTVLGMTILILLTLYIVMRINQLTAFWWQFHLSLIGNLLLSIMFEWFYSKYRQPGEQSSQYIFWHSIKFIGSLLIISCILDHAGSLEIYNQTKPLSLMFCGLGGWLGSHIFELYLKKLFFKNNGITHHTENQTKGNHNE</sequence>
<keyword evidence="1" id="KW-1133">Transmembrane helix</keyword>
<dbReference type="RefSeq" id="WP_237093104.1">
    <property type="nucleotide sequence ID" value="NZ_JAKKDL010000011.1"/>
</dbReference>
<dbReference type="EMBL" id="JAKKDL010000011">
    <property type="protein sequence ID" value="MCF7530208.1"/>
    <property type="molecule type" value="Genomic_DNA"/>
</dbReference>